<dbReference type="EMBL" id="KX397369">
    <property type="protein sequence ID" value="ANZ49373.1"/>
    <property type="molecule type" value="Genomic_DNA"/>
</dbReference>
<evidence type="ECO:0000313" key="1">
    <source>
        <dbReference type="EMBL" id="ANZ49373.1"/>
    </source>
</evidence>
<organism evidence="1 2">
    <name type="scientific">Erwinia phage vB_EamM_Kwan</name>
    <dbReference type="NCBI Taxonomy" id="1883374"/>
    <lineage>
        <taxon>Viruses</taxon>
        <taxon>Duplodnaviria</taxon>
        <taxon>Heunggongvirae</taxon>
        <taxon>Uroviricota</taxon>
        <taxon>Caudoviricetes</taxon>
        <taxon>Chimalliviridae</taxon>
        <taxon>Wellingtonvirus</taxon>
        <taxon>Wellingtonvirus wellington</taxon>
    </lineage>
</organism>
<sequence>MRVTSLKFVTFRAYENLLKTDILTTGYDCQFAIKQTILDVLDYLIDTFSPHGMWDAKHVLLLCRVSRPQTTIAQAFLITRTVREVLCEELAVPPKGFRLLLKRQGEFIYYIPVEENGYDYYSPAHAGAV</sequence>
<protein>
    <submittedName>
        <fullName evidence="1">Uncharacterized protein</fullName>
    </submittedName>
</protein>
<dbReference type="GeneID" id="29061865"/>
<gene>
    <name evidence="1" type="ORF">KWAN_21</name>
</gene>
<dbReference type="Proteomes" id="UP000202923">
    <property type="component" value="Genome"/>
</dbReference>
<accession>A0A1B2IDN4</accession>
<dbReference type="KEGG" id="vg:29061865"/>
<name>A0A1B2IDN4_9CAUD</name>
<evidence type="ECO:0000313" key="2">
    <source>
        <dbReference type="Proteomes" id="UP000202923"/>
    </source>
</evidence>
<dbReference type="RefSeq" id="YP_009278626.1">
    <property type="nucleotide sequence ID" value="NC_031010.1"/>
</dbReference>
<dbReference type="OrthoDB" id="28853at10239"/>
<proteinExistence type="predicted"/>
<reference evidence="1 2" key="1">
    <citation type="submission" date="2016-06" db="EMBL/GenBank/DDBJ databases">
        <authorList>
            <person name="Kjaerup R.B."/>
            <person name="Dalgaard T.S."/>
            <person name="Juul-Madsen H.R."/>
        </authorList>
    </citation>
    <scope>NUCLEOTIDE SEQUENCE [LARGE SCALE GENOMIC DNA]</scope>
</reference>